<accession>A0ABW3QGS0</accession>
<comment type="caution">
    <text evidence="1">The sequence shown here is derived from an EMBL/GenBank/DDBJ whole genome shotgun (WGS) entry which is preliminary data.</text>
</comment>
<keyword evidence="2" id="KW-1185">Reference proteome</keyword>
<evidence type="ECO:0000313" key="2">
    <source>
        <dbReference type="Proteomes" id="UP001597168"/>
    </source>
</evidence>
<dbReference type="Proteomes" id="UP001597168">
    <property type="component" value="Unassembled WGS sequence"/>
</dbReference>
<reference evidence="2" key="1">
    <citation type="journal article" date="2019" name="Int. J. Syst. Evol. Microbiol.">
        <title>The Global Catalogue of Microorganisms (GCM) 10K type strain sequencing project: providing services to taxonomists for standard genome sequencing and annotation.</title>
        <authorList>
            <consortium name="The Broad Institute Genomics Platform"/>
            <consortium name="The Broad Institute Genome Sequencing Center for Infectious Disease"/>
            <person name="Wu L."/>
            <person name="Ma J."/>
        </authorList>
    </citation>
    <scope>NUCLEOTIDE SEQUENCE [LARGE SCALE GENOMIC DNA]</scope>
    <source>
        <strain evidence="2">CCUG 60214</strain>
    </source>
</reference>
<evidence type="ECO:0000313" key="1">
    <source>
        <dbReference type="EMBL" id="MFD1145939.1"/>
    </source>
</evidence>
<protein>
    <submittedName>
        <fullName evidence="1">Uncharacterized protein</fullName>
    </submittedName>
</protein>
<dbReference type="RefSeq" id="WP_380719174.1">
    <property type="nucleotide sequence ID" value="NZ_JBHTLK010000005.1"/>
</dbReference>
<dbReference type="EMBL" id="JBHTLK010000005">
    <property type="protein sequence ID" value="MFD1145939.1"/>
    <property type="molecule type" value="Genomic_DNA"/>
</dbReference>
<sequence>MTGRKDAVEAWNALNKRQQVYLEHIYYADQDAEHEARSGDWMRMRPGPAAEWRWVPYSQENSVEDTPIQRGLRSRGELDVGAGRTLGALERRDLIEIKDEPFATPFGVRNLVMVKLTTLGRATARAGLGHVAPKKKPAGMLPDWAWETLGRLYAAGDQGLGWNLPWNKGVSNKAHDVLIGRPDGPYLAGDRYGRRTITARGIHHFEVHHACYSALYPEAKVPEPRPNPYAHDGLAGHRRPLPADLLDAPTFRLLAHLVMLHATGNDAQRRSIVAEYVRHDLPVPDEVASLPPCLRRADIGRAQGKPTAGSIDTLLGHPDGPLVQAFDVLVYPRHDIRSEMFAVTDAGLAHYAANLERYRRHLPDVPAYDPST</sequence>
<gene>
    <name evidence="1" type="ORF">ACFQ3T_02240</name>
</gene>
<name>A0ABW3QGS0_9PSEU</name>
<organism evidence="1 2">
    <name type="scientific">Saccharothrix hoggarensis</name>
    <dbReference type="NCBI Taxonomy" id="913853"/>
    <lineage>
        <taxon>Bacteria</taxon>
        <taxon>Bacillati</taxon>
        <taxon>Actinomycetota</taxon>
        <taxon>Actinomycetes</taxon>
        <taxon>Pseudonocardiales</taxon>
        <taxon>Pseudonocardiaceae</taxon>
        <taxon>Saccharothrix</taxon>
    </lineage>
</organism>
<proteinExistence type="predicted"/>